<dbReference type="Proteomes" id="UP001268542">
    <property type="component" value="Unassembled WGS sequence"/>
</dbReference>
<name>A0ABU3PYX0_9ACTN</name>
<dbReference type="Gene3D" id="3.40.50.720">
    <property type="entry name" value="NAD(P)-binding Rossmann-like Domain"/>
    <property type="match status" value="1"/>
</dbReference>
<organism evidence="5 6">
    <name type="scientific">Nocardioides imazamoxiresistens</name>
    <dbReference type="NCBI Taxonomy" id="3231893"/>
    <lineage>
        <taxon>Bacteria</taxon>
        <taxon>Bacillati</taxon>
        <taxon>Actinomycetota</taxon>
        <taxon>Actinomycetes</taxon>
        <taxon>Propionibacteriales</taxon>
        <taxon>Nocardioidaceae</taxon>
        <taxon>Nocardioides</taxon>
    </lineage>
</organism>
<dbReference type="PANTHER" id="PTHR44196:SF2">
    <property type="entry name" value="SHORT-CHAIN DEHYDROGENASE-RELATED"/>
    <property type="match status" value="1"/>
</dbReference>
<evidence type="ECO:0000256" key="3">
    <source>
        <dbReference type="RuleBase" id="RU000363"/>
    </source>
</evidence>
<dbReference type="InterPro" id="IPR036291">
    <property type="entry name" value="NAD(P)-bd_dom_sf"/>
</dbReference>
<dbReference type="CDD" id="cd05233">
    <property type="entry name" value="SDR_c"/>
    <property type="match status" value="1"/>
</dbReference>
<evidence type="ECO:0000256" key="2">
    <source>
        <dbReference type="ARBA" id="ARBA00023002"/>
    </source>
</evidence>
<comment type="similarity">
    <text evidence="1 3">Belongs to the short-chain dehydrogenases/reductases (SDR) family.</text>
</comment>
<dbReference type="EMBL" id="JAVYII010000007">
    <property type="protein sequence ID" value="MDT9594470.1"/>
    <property type="molecule type" value="Genomic_DNA"/>
</dbReference>
<evidence type="ECO:0000256" key="1">
    <source>
        <dbReference type="ARBA" id="ARBA00006484"/>
    </source>
</evidence>
<evidence type="ECO:0000313" key="5">
    <source>
        <dbReference type="EMBL" id="MDT9594470.1"/>
    </source>
</evidence>
<sequence length="276" mass="29564">MSTGRPTSSPDQPGRPDQRDRPGRHGRAAVTGGTAGIGREFAEQLAARGHDVLLVARDADRLDLVAAELRAQHGVDVEVLVADLAERSDVDRVAARLADPDRPVEWLVNNAGFGLKDRFLDNPVEAEQAMLDVLVGAVLRLSHAAMGAMAARGHGTVVHVSSVAAFLPRGTYGAAKAWVNRFGLWAAAEYAPAGLRVTTVCPGFVRTEFHGRMGVEQGSAPKVLWLEAADVVAETLAAVEAGRALVVPTRRYRVLVRGARILPAGLLQRFQRLGRR</sequence>
<dbReference type="Pfam" id="PF00106">
    <property type="entry name" value="adh_short"/>
    <property type="match status" value="1"/>
</dbReference>
<dbReference type="PANTHER" id="PTHR44196">
    <property type="entry name" value="DEHYDROGENASE/REDUCTASE SDR FAMILY MEMBER 7B"/>
    <property type="match status" value="1"/>
</dbReference>
<dbReference type="SUPFAM" id="SSF51735">
    <property type="entry name" value="NAD(P)-binding Rossmann-fold domains"/>
    <property type="match status" value="1"/>
</dbReference>
<dbReference type="PIRSF" id="PIRSF000126">
    <property type="entry name" value="11-beta-HSD1"/>
    <property type="match status" value="1"/>
</dbReference>
<feature type="region of interest" description="Disordered" evidence="4">
    <location>
        <begin position="1"/>
        <end position="33"/>
    </location>
</feature>
<proteinExistence type="inferred from homology"/>
<keyword evidence="6" id="KW-1185">Reference proteome</keyword>
<reference evidence="5 6" key="1">
    <citation type="submission" date="2023-08" db="EMBL/GenBank/DDBJ databases">
        <title>Nocardioides seae sp. nov., a bacterium isolated from a soil.</title>
        <authorList>
            <person name="Wang X."/>
        </authorList>
    </citation>
    <scope>NUCLEOTIDE SEQUENCE [LARGE SCALE GENOMIC DNA]</scope>
    <source>
        <strain evidence="5 6">YZH12</strain>
    </source>
</reference>
<dbReference type="RefSeq" id="WP_315734281.1">
    <property type="nucleotide sequence ID" value="NZ_JAVYII010000007.1"/>
</dbReference>
<evidence type="ECO:0000313" key="6">
    <source>
        <dbReference type="Proteomes" id="UP001268542"/>
    </source>
</evidence>
<accession>A0ABU3PYX0</accession>
<dbReference type="InterPro" id="IPR002347">
    <property type="entry name" value="SDR_fam"/>
</dbReference>
<evidence type="ECO:0000256" key="4">
    <source>
        <dbReference type="SAM" id="MobiDB-lite"/>
    </source>
</evidence>
<dbReference type="PRINTS" id="PR00081">
    <property type="entry name" value="GDHRDH"/>
</dbReference>
<comment type="caution">
    <text evidence="5">The sequence shown here is derived from an EMBL/GenBank/DDBJ whole genome shotgun (WGS) entry which is preliminary data.</text>
</comment>
<protein>
    <submittedName>
        <fullName evidence="5">SDR family NAD(P)-dependent oxidoreductase</fullName>
    </submittedName>
</protein>
<keyword evidence="2" id="KW-0560">Oxidoreductase</keyword>
<feature type="compositionally biased region" description="Basic and acidic residues" evidence="4">
    <location>
        <begin position="14"/>
        <end position="23"/>
    </location>
</feature>
<dbReference type="PRINTS" id="PR00080">
    <property type="entry name" value="SDRFAMILY"/>
</dbReference>
<gene>
    <name evidence="5" type="ORF">RDV89_15405</name>
</gene>